<proteinExistence type="inferred from homology"/>
<dbReference type="Pfam" id="PF13379">
    <property type="entry name" value="NMT1_2"/>
    <property type="match status" value="1"/>
</dbReference>
<reference evidence="4" key="1">
    <citation type="submission" date="2018-06" db="EMBL/GenBank/DDBJ databases">
        <authorList>
            <person name="Zhirakovskaya E."/>
        </authorList>
    </citation>
    <scope>NUCLEOTIDE SEQUENCE</scope>
</reference>
<protein>
    <submittedName>
        <fullName evidence="4">ABC transporter, substrate-binding protein (Cluster 10, nitrate/sulfonate/bicarbonate)</fullName>
    </submittedName>
</protein>
<organism evidence="4">
    <name type="scientific">hydrothermal vent metagenome</name>
    <dbReference type="NCBI Taxonomy" id="652676"/>
    <lineage>
        <taxon>unclassified sequences</taxon>
        <taxon>metagenomes</taxon>
        <taxon>ecological metagenomes</taxon>
    </lineage>
</organism>
<dbReference type="Gene3D" id="3.40.190.10">
    <property type="entry name" value="Periplasmic binding protein-like II"/>
    <property type="match status" value="2"/>
</dbReference>
<evidence type="ECO:0000256" key="3">
    <source>
        <dbReference type="ARBA" id="ARBA00022729"/>
    </source>
</evidence>
<dbReference type="PANTHER" id="PTHR30024">
    <property type="entry name" value="ALIPHATIC SULFONATES-BINDING PROTEIN-RELATED"/>
    <property type="match status" value="1"/>
</dbReference>
<keyword evidence="3" id="KW-0732">Signal</keyword>
<comment type="similarity">
    <text evidence="2">Belongs to the bacterial solute-binding protein SsuA/TauA family.</text>
</comment>
<dbReference type="PROSITE" id="PS51257">
    <property type="entry name" value="PROKAR_LIPOPROTEIN"/>
    <property type="match status" value="1"/>
</dbReference>
<gene>
    <name evidence="4" type="ORF">MNBD_GAMMA12-645</name>
</gene>
<dbReference type="PANTHER" id="PTHR30024:SF47">
    <property type="entry name" value="TAURINE-BINDING PERIPLASMIC PROTEIN"/>
    <property type="match status" value="1"/>
</dbReference>
<dbReference type="AlphaFoldDB" id="A0A3B0Y8E5"/>
<accession>A0A3B0Y8E5</accession>
<name>A0A3B0Y8E5_9ZZZZ</name>
<dbReference type="GO" id="GO:0042597">
    <property type="term" value="C:periplasmic space"/>
    <property type="evidence" value="ECO:0007669"/>
    <property type="project" value="UniProtKB-SubCell"/>
</dbReference>
<evidence type="ECO:0000256" key="1">
    <source>
        <dbReference type="ARBA" id="ARBA00004418"/>
    </source>
</evidence>
<dbReference type="SUPFAM" id="SSF53850">
    <property type="entry name" value="Periplasmic binding protein-like II"/>
    <property type="match status" value="1"/>
</dbReference>
<sequence>MKKTIRVVVIMFVVGGLIACANDSSDSSVSKKRLAHDLKSELTVSSDRKTKLKKPLQVLRVGWVYAMANAPIIIAKQKGYFAAQGLKVELKSYTSGPRVKKDLKAGRLDVAYIGAPPVYHWYSKGLKSKIIAKVNYGQAAVIVSKNSKITKMQHLRNKRMAGVRIGSGMDVLLRGYLIKEKAGMDPASDLDIIPTKPAKMGAAVESKEVSGAFSWEPFTSKYLLRGRTRLIVDVNKDIPRYPWYVVMAVPKAIKFKRRELVLLLKAHKKAVRFLNSSPTAGNDIIINAFKLKAVVDLNGKRHAASEILKSARTRLGWQARLTYRDTRFMQRLMNYSFELGYIKKRLKADDLIDIDFLYQAAIN</sequence>
<dbReference type="EMBL" id="UOFL01000094">
    <property type="protein sequence ID" value="VAW75881.1"/>
    <property type="molecule type" value="Genomic_DNA"/>
</dbReference>
<comment type="subcellular location">
    <subcellularLocation>
        <location evidence="1">Periplasm</location>
    </subcellularLocation>
</comment>
<evidence type="ECO:0000256" key="2">
    <source>
        <dbReference type="ARBA" id="ARBA00010742"/>
    </source>
</evidence>
<evidence type="ECO:0000313" key="4">
    <source>
        <dbReference type="EMBL" id="VAW75881.1"/>
    </source>
</evidence>